<organism evidence="1 2">
    <name type="scientific">Cylicocyclus nassatus</name>
    <name type="common">Nematode worm</name>
    <dbReference type="NCBI Taxonomy" id="53992"/>
    <lineage>
        <taxon>Eukaryota</taxon>
        <taxon>Metazoa</taxon>
        <taxon>Ecdysozoa</taxon>
        <taxon>Nematoda</taxon>
        <taxon>Chromadorea</taxon>
        <taxon>Rhabditida</taxon>
        <taxon>Rhabditina</taxon>
        <taxon>Rhabditomorpha</taxon>
        <taxon>Strongyloidea</taxon>
        <taxon>Strongylidae</taxon>
        <taxon>Cylicocyclus</taxon>
    </lineage>
</organism>
<reference evidence="1" key="1">
    <citation type="submission" date="2023-07" db="EMBL/GenBank/DDBJ databases">
        <authorList>
            <consortium name="CYATHOMIX"/>
        </authorList>
    </citation>
    <scope>NUCLEOTIDE SEQUENCE</scope>
    <source>
        <strain evidence="1">N/A</strain>
    </source>
</reference>
<proteinExistence type="predicted"/>
<sequence length="59" mass="7026">MVQTSTQISRCWPINQGSSNFCSSVCSWISYHCRFPRHCFSSGFSDRYRNITYWSSYLR</sequence>
<evidence type="ECO:0000313" key="1">
    <source>
        <dbReference type="EMBL" id="CAJ0608667.1"/>
    </source>
</evidence>
<accession>A0AA36HEE9</accession>
<comment type="caution">
    <text evidence="1">The sequence shown here is derived from an EMBL/GenBank/DDBJ whole genome shotgun (WGS) entry which is preliminary data.</text>
</comment>
<feature type="non-terminal residue" evidence="1">
    <location>
        <position position="1"/>
    </location>
</feature>
<evidence type="ECO:0000313" key="2">
    <source>
        <dbReference type="Proteomes" id="UP001176961"/>
    </source>
</evidence>
<protein>
    <submittedName>
        <fullName evidence="1">Uncharacterized protein</fullName>
    </submittedName>
</protein>
<gene>
    <name evidence="1" type="ORF">CYNAS_LOCUS20650</name>
</gene>
<name>A0AA36HEE9_CYLNA</name>
<dbReference type="AlphaFoldDB" id="A0AA36HEE9"/>
<dbReference type="Proteomes" id="UP001176961">
    <property type="component" value="Unassembled WGS sequence"/>
</dbReference>
<dbReference type="EMBL" id="CATQJL010000316">
    <property type="protein sequence ID" value="CAJ0608667.1"/>
    <property type="molecule type" value="Genomic_DNA"/>
</dbReference>
<keyword evidence="2" id="KW-1185">Reference proteome</keyword>